<keyword evidence="3" id="KW-0547">Nucleotide-binding</keyword>
<dbReference type="GO" id="GO:0005524">
    <property type="term" value="F:ATP binding"/>
    <property type="evidence" value="ECO:0007669"/>
    <property type="project" value="UniProtKB-KW"/>
</dbReference>
<dbReference type="PANTHER" id="PTHR32039">
    <property type="entry name" value="MAGNESIUM-CHELATASE SUBUNIT CHLI"/>
    <property type="match status" value="1"/>
</dbReference>
<dbReference type="InterPro" id="IPR027417">
    <property type="entry name" value="P-loop_NTPase"/>
</dbReference>
<dbReference type="Pfam" id="PF13541">
    <property type="entry name" value="ChlI"/>
    <property type="match status" value="1"/>
</dbReference>
<keyword evidence="3" id="KW-0067">ATP-binding</keyword>
<comment type="caution">
    <text evidence="3">The sequence shown here is derived from an EMBL/GenBank/DDBJ whole genome shotgun (WGS) entry which is preliminary data.</text>
</comment>
<dbReference type="InterPro" id="IPR014721">
    <property type="entry name" value="Ribsml_uS5_D2-typ_fold_subgr"/>
</dbReference>
<dbReference type="Proteomes" id="UP000297454">
    <property type="component" value="Unassembled WGS sequence"/>
</dbReference>
<dbReference type="Gene3D" id="3.40.50.300">
    <property type="entry name" value="P-loop containing nucleotide triphosphate hydrolases"/>
    <property type="match status" value="1"/>
</dbReference>
<feature type="domain" description="Mg chelatase-related protein C-terminal" evidence="2">
    <location>
        <begin position="397"/>
        <end position="487"/>
    </location>
</feature>
<dbReference type="Pfam" id="PF13335">
    <property type="entry name" value="Mg_chelatase_C"/>
    <property type="match status" value="1"/>
</dbReference>
<sequence>MKNLIKTYNFNKTEENLVYIETIKNKGMIKFTISGLISKSISEGKDRIYSTFKMNGLKFPYGRVITNLFPADIKKQGTHYDLPIALSILVNQGYLKYPGDYLVCGELSLNGDLVEIDNPIRIINFCLKNNIKNVIMPYGDYPYLSLYKDINIYMARNISEVINHFNGKNNLLFNKNFVINENIIETSINDILSQKALIRALIISISGNHSILIKGPVGTGKTFSIKSIKSLFLKLNSKESLILSDILTRFYKSNTFTSYPQIIYPKNNVSVNELFGNERKIGTCTMSNFGFLVFDELNTFNKNIIDKLKSLLDFDEVIKFNKKMYYEYPVKSTVITTMNTCPCGNYGTEEKCICTQKEIQNFNKKIDKALLDRFNIKITVTSAKKISNSNSEKYNIEDIKNSIEKAKIRQYHRYNSDITTNGSLNNFQIKKYIIVSENINNLLEMLKQKYNLSQRSVDNILKVARTIADYEGNQEIEEEYIFEALNYIK</sequence>
<feature type="domain" description="Magnesium chelatase ChlI-like catalytic" evidence="1">
    <location>
        <begin position="188"/>
        <end position="384"/>
    </location>
</feature>
<dbReference type="RefSeq" id="WP_134744337.1">
    <property type="nucleotide sequence ID" value="NZ_JBFNFK010000001.1"/>
</dbReference>
<dbReference type="EMBL" id="SCFR01000027">
    <property type="protein sequence ID" value="TFF64909.1"/>
    <property type="molecule type" value="Genomic_DNA"/>
</dbReference>
<name>A0A4R9C0G0_9FIRM</name>
<dbReference type="AlphaFoldDB" id="A0A4R9C0G0"/>
<organism evidence="3 4">
    <name type="scientific">Helcococcus ovis</name>
    <dbReference type="NCBI Taxonomy" id="72026"/>
    <lineage>
        <taxon>Bacteria</taxon>
        <taxon>Bacillati</taxon>
        <taxon>Bacillota</taxon>
        <taxon>Tissierellia</taxon>
        <taxon>Tissierellales</taxon>
        <taxon>Peptoniphilaceae</taxon>
        <taxon>Helcococcus</taxon>
    </lineage>
</organism>
<dbReference type="InterPro" id="IPR045006">
    <property type="entry name" value="CHLI-like"/>
</dbReference>
<proteinExistence type="predicted"/>
<gene>
    <name evidence="3" type="ORF">EQF91_06890</name>
</gene>
<accession>A0A4R9C0G0</accession>
<evidence type="ECO:0000313" key="3">
    <source>
        <dbReference type="EMBL" id="TFF64909.1"/>
    </source>
</evidence>
<reference evidence="3 4" key="1">
    <citation type="submission" date="2019-01" db="EMBL/GenBank/DDBJ databases">
        <title>Draft Genome Sequences of Helcococcus ovis Strains Isolated from the Uterus and Vagina of Dairy Cows with Metritis.</title>
        <authorList>
            <person name="Cunha F."/>
            <person name="Jeon S.J."/>
            <person name="Kutzer P."/>
            <person name="Galvao K.N."/>
        </authorList>
    </citation>
    <scope>NUCLEOTIDE SEQUENCE [LARGE SCALE GENOMIC DNA]</scope>
    <source>
        <strain evidence="3 4">KG-37</strain>
    </source>
</reference>
<keyword evidence="4" id="KW-1185">Reference proteome</keyword>
<evidence type="ECO:0000313" key="4">
    <source>
        <dbReference type="Proteomes" id="UP000297454"/>
    </source>
</evidence>
<dbReference type="InterPro" id="IPR020568">
    <property type="entry name" value="Ribosomal_Su5_D2-typ_SF"/>
</dbReference>
<evidence type="ECO:0000259" key="1">
    <source>
        <dbReference type="Pfam" id="PF01078"/>
    </source>
</evidence>
<dbReference type="SUPFAM" id="SSF52540">
    <property type="entry name" value="P-loop containing nucleoside triphosphate hydrolases"/>
    <property type="match status" value="1"/>
</dbReference>
<dbReference type="Gene3D" id="3.30.230.10">
    <property type="match status" value="1"/>
</dbReference>
<dbReference type="InterPro" id="IPR000523">
    <property type="entry name" value="Mg_chelatse_chII-like_cat_dom"/>
</dbReference>
<evidence type="ECO:0000259" key="2">
    <source>
        <dbReference type="Pfam" id="PF13335"/>
    </source>
</evidence>
<dbReference type="PANTHER" id="PTHR32039:SF7">
    <property type="entry name" value="COMPETENCE PROTEIN COMM"/>
    <property type="match status" value="1"/>
</dbReference>
<dbReference type="InterPro" id="IPR025158">
    <property type="entry name" value="Mg_chelat-rel_C"/>
</dbReference>
<protein>
    <submittedName>
        <fullName evidence="3">ATP-binding protein</fullName>
    </submittedName>
</protein>
<dbReference type="Pfam" id="PF01078">
    <property type="entry name" value="Mg_chelatase"/>
    <property type="match status" value="1"/>
</dbReference>
<dbReference type="SUPFAM" id="SSF54211">
    <property type="entry name" value="Ribosomal protein S5 domain 2-like"/>
    <property type="match status" value="1"/>
</dbReference>